<keyword evidence="2" id="KW-1185">Reference proteome</keyword>
<dbReference type="AlphaFoldDB" id="A0A6M0RJZ6"/>
<sequence>MLLQASAPTCPLVPEPEVEPAPSWYSVCQLNYTRDTWVKLLQPPSYFAYDKAKLLCQASDDTWAAWVPDHGEVLLDRSHFYC</sequence>
<dbReference type="Proteomes" id="UP000481033">
    <property type="component" value="Unassembled WGS sequence"/>
</dbReference>
<accession>A0A6M0RJZ6</accession>
<name>A0A6M0RJZ6_9CYAN</name>
<gene>
    <name evidence="1" type="ORF">DXZ20_10540</name>
</gene>
<reference evidence="1 2" key="1">
    <citation type="journal article" date="2020" name="Microb. Ecol.">
        <title>Ecogenomics of the Marine Benthic Filamentous Cyanobacterium Adonisia.</title>
        <authorList>
            <person name="Walter J.M."/>
            <person name="Coutinho F.H."/>
            <person name="Leomil L."/>
            <person name="Hargreaves P.I."/>
            <person name="Campeao M.E."/>
            <person name="Vieira V.V."/>
            <person name="Silva B.S."/>
            <person name="Fistarol G.O."/>
            <person name="Salomon P.S."/>
            <person name="Sawabe T."/>
            <person name="Mino S."/>
            <person name="Hosokawa M."/>
            <person name="Miyashita H."/>
            <person name="Maruyama F."/>
            <person name="van Verk M.C."/>
            <person name="Dutilh B.E."/>
            <person name="Thompson C.C."/>
            <person name="Thompson F.L."/>
        </authorList>
    </citation>
    <scope>NUCLEOTIDE SEQUENCE [LARGE SCALE GENOMIC DNA]</scope>
    <source>
        <strain evidence="1 2">CCMR0081</strain>
    </source>
</reference>
<comment type="caution">
    <text evidence="1">The sequence shown here is derived from an EMBL/GenBank/DDBJ whole genome shotgun (WGS) entry which is preliminary data.</text>
</comment>
<evidence type="ECO:0000313" key="2">
    <source>
        <dbReference type="Proteomes" id="UP000481033"/>
    </source>
</evidence>
<dbReference type="RefSeq" id="WP_163698040.1">
    <property type="nucleotide sequence ID" value="NZ_QXHD01000004.1"/>
</dbReference>
<evidence type="ECO:0000313" key="1">
    <source>
        <dbReference type="EMBL" id="NEZ56102.1"/>
    </source>
</evidence>
<proteinExistence type="predicted"/>
<dbReference type="EMBL" id="QXHD01000004">
    <property type="protein sequence ID" value="NEZ56102.1"/>
    <property type="molecule type" value="Genomic_DNA"/>
</dbReference>
<organism evidence="1 2">
    <name type="scientific">Adonisia turfae CCMR0081</name>
    <dbReference type="NCBI Taxonomy" id="2292702"/>
    <lineage>
        <taxon>Bacteria</taxon>
        <taxon>Bacillati</taxon>
        <taxon>Cyanobacteriota</taxon>
        <taxon>Adonisia</taxon>
        <taxon>Adonisia turfae</taxon>
    </lineage>
</organism>
<protein>
    <submittedName>
        <fullName evidence="1">Uncharacterized protein</fullName>
    </submittedName>
</protein>